<dbReference type="SUPFAM" id="SSF46689">
    <property type="entry name" value="Homeodomain-like"/>
    <property type="match status" value="2"/>
</dbReference>
<dbReference type="Proteomes" id="UP000298225">
    <property type="component" value="Unassembled WGS sequence"/>
</dbReference>
<name>A0A4Y9L1H1_9BRAD</name>
<accession>A0A4Y9L1H1</accession>
<dbReference type="Pfam" id="PF12833">
    <property type="entry name" value="HTH_18"/>
    <property type="match status" value="1"/>
</dbReference>
<dbReference type="GO" id="GO:0043565">
    <property type="term" value="F:sequence-specific DNA binding"/>
    <property type="evidence" value="ECO:0007669"/>
    <property type="project" value="InterPro"/>
</dbReference>
<protein>
    <submittedName>
        <fullName evidence="5">AraC family transcriptional regulator</fullName>
    </submittedName>
</protein>
<dbReference type="PRINTS" id="PR00032">
    <property type="entry name" value="HTHARAC"/>
</dbReference>
<evidence type="ECO:0000259" key="4">
    <source>
        <dbReference type="PROSITE" id="PS01124"/>
    </source>
</evidence>
<dbReference type="InterPro" id="IPR009057">
    <property type="entry name" value="Homeodomain-like_sf"/>
</dbReference>
<dbReference type="PANTHER" id="PTHR46796:SF14">
    <property type="entry name" value="TRANSCRIPTIONAL REGULATORY PROTEIN"/>
    <property type="match status" value="1"/>
</dbReference>
<dbReference type="InterPro" id="IPR018062">
    <property type="entry name" value="HTH_AraC-typ_CS"/>
</dbReference>
<reference evidence="5 6" key="1">
    <citation type="submission" date="2019-03" db="EMBL/GenBank/DDBJ databases">
        <title>Bradyrhizobium strains diversity isolated from Chamaecrista fasciculata.</title>
        <authorList>
            <person name="Urquiaga M.C.O."/>
            <person name="Hungria M."/>
            <person name="Delamuta J.R.M."/>
        </authorList>
    </citation>
    <scope>NUCLEOTIDE SEQUENCE [LARGE SCALE GENOMIC DNA]</scope>
    <source>
        <strain evidence="5 6">CNPSo 3424</strain>
    </source>
</reference>
<keyword evidence="1" id="KW-0805">Transcription regulation</keyword>
<dbReference type="AlphaFoldDB" id="A0A4Y9L1H1"/>
<keyword evidence="6" id="KW-1185">Reference proteome</keyword>
<gene>
    <name evidence="5" type="ORF">E4K66_25600</name>
</gene>
<dbReference type="Gene3D" id="1.10.10.60">
    <property type="entry name" value="Homeodomain-like"/>
    <property type="match status" value="2"/>
</dbReference>
<dbReference type="PROSITE" id="PS01124">
    <property type="entry name" value="HTH_ARAC_FAMILY_2"/>
    <property type="match status" value="1"/>
</dbReference>
<proteinExistence type="predicted"/>
<dbReference type="PANTHER" id="PTHR46796">
    <property type="entry name" value="HTH-TYPE TRANSCRIPTIONAL ACTIVATOR RHAS-RELATED"/>
    <property type="match status" value="1"/>
</dbReference>
<evidence type="ECO:0000256" key="3">
    <source>
        <dbReference type="ARBA" id="ARBA00023163"/>
    </source>
</evidence>
<dbReference type="PROSITE" id="PS00041">
    <property type="entry name" value="HTH_ARAC_FAMILY_1"/>
    <property type="match status" value="1"/>
</dbReference>
<dbReference type="OrthoDB" id="9793400at2"/>
<dbReference type="GO" id="GO:0003700">
    <property type="term" value="F:DNA-binding transcription factor activity"/>
    <property type="evidence" value="ECO:0007669"/>
    <property type="project" value="InterPro"/>
</dbReference>
<feature type="domain" description="HTH araC/xylS-type" evidence="4">
    <location>
        <begin position="200"/>
        <end position="298"/>
    </location>
</feature>
<dbReference type="InterPro" id="IPR050204">
    <property type="entry name" value="AraC_XylS_family_regulators"/>
</dbReference>
<evidence type="ECO:0000256" key="1">
    <source>
        <dbReference type="ARBA" id="ARBA00023015"/>
    </source>
</evidence>
<evidence type="ECO:0000313" key="6">
    <source>
        <dbReference type="Proteomes" id="UP000298225"/>
    </source>
</evidence>
<sequence>MAGDGLFGDRLARLFPMIQEASSGVVKSLQKGTFAAVRMAYSGPVGDPTLPSPPDEAFALCLRLRNQRAETWLDGRHVPKGALKDETSIYDLRCETIVHFYEPFDFLYLYLPHNALSELANELGVGRVEYDVVGGTNSLDPILAHLGGCLLPMLERPHEANELFVGHVAMALNIHFLRKYAVSQPRNRSYRSGLAPWQLRTAKALMRQNLNGEIALARIASECGVSAAHFARAFRVSTGTPPHRWLMSQRIEQSKALLINSTSSLTEIAIKCGFSDQSHFTRVFSAAVGTTPGRWRLIRKD</sequence>
<evidence type="ECO:0000256" key="2">
    <source>
        <dbReference type="ARBA" id="ARBA00023125"/>
    </source>
</evidence>
<organism evidence="5 6">
    <name type="scientific">Bradyrhizobium frederickii</name>
    <dbReference type="NCBI Taxonomy" id="2560054"/>
    <lineage>
        <taxon>Bacteria</taxon>
        <taxon>Pseudomonadati</taxon>
        <taxon>Pseudomonadota</taxon>
        <taxon>Alphaproteobacteria</taxon>
        <taxon>Hyphomicrobiales</taxon>
        <taxon>Nitrobacteraceae</taxon>
        <taxon>Bradyrhizobium</taxon>
    </lineage>
</organism>
<dbReference type="EMBL" id="SPQU01000013">
    <property type="protein sequence ID" value="TFV35692.1"/>
    <property type="molecule type" value="Genomic_DNA"/>
</dbReference>
<dbReference type="RefSeq" id="WP_126257661.1">
    <property type="nucleotide sequence ID" value="NZ_SPQU01000013.1"/>
</dbReference>
<keyword evidence="2" id="KW-0238">DNA-binding</keyword>
<dbReference type="InterPro" id="IPR018060">
    <property type="entry name" value="HTH_AraC"/>
</dbReference>
<keyword evidence="3" id="KW-0804">Transcription</keyword>
<dbReference type="SMART" id="SM00342">
    <property type="entry name" value="HTH_ARAC"/>
    <property type="match status" value="1"/>
</dbReference>
<dbReference type="InterPro" id="IPR020449">
    <property type="entry name" value="Tscrpt_reg_AraC-type_HTH"/>
</dbReference>
<evidence type="ECO:0000313" key="5">
    <source>
        <dbReference type="EMBL" id="TFV35692.1"/>
    </source>
</evidence>
<comment type="caution">
    <text evidence="5">The sequence shown here is derived from an EMBL/GenBank/DDBJ whole genome shotgun (WGS) entry which is preliminary data.</text>
</comment>